<comment type="caution">
    <text evidence="2">The sequence shown here is derived from an EMBL/GenBank/DDBJ whole genome shotgun (WGS) entry which is preliminary data.</text>
</comment>
<reference evidence="2" key="1">
    <citation type="journal article" date="2014" name="Int. J. Syst. Evol. Microbiol.">
        <title>Complete genome sequence of Corynebacterium casei LMG S-19264T (=DSM 44701T), isolated from a smear-ripened cheese.</title>
        <authorList>
            <consortium name="US DOE Joint Genome Institute (JGI-PGF)"/>
            <person name="Walter F."/>
            <person name="Albersmeier A."/>
            <person name="Kalinowski J."/>
            <person name="Ruckert C."/>
        </authorList>
    </citation>
    <scope>NUCLEOTIDE SEQUENCE</scope>
    <source>
        <strain evidence="2">CGMCC 1.15794</strain>
    </source>
</reference>
<evidence type="ECO:0000259" key="1">
    <source>
        <dbReference type="Pfam" id="PF00144"/>
    </source>
</evidence>
<sequence length="481" mass="51220">MTDTTTSSPAATIDAAHWKARLAELAAKHGVPGAQLGIFRLGADGAPDQEVTVSHGYLHVPAQIPVSDDAVFQIGSISKVWTATVVMQLVDEGLVTLDTPIVEVLPDFELADMDVARQVTLRHLLAHTSGIDGDVFTDTGRGDDNLEKYVALLKEQTQNHPIGATWSYCNAGFSLAGRVIEVLTGKTWDTAMRERLYVPLGLKATGTLPEEAILHPVAVGHNVAEDGTATVVPVWSLPRPLGPAGLIACPVSDLLAFARMHLAGGVAADGTRVLSEAAVAEMATKQAELPDPYTLGDSWGIGWIRFDWDGHRLIGHDGNTIGQAAFLRMLPEQGLAVGLLTNGGHTRDLHMDLYRAIFAELAGVEMASPLAPVDGAEGDITPHVGTYERASVRIEVKPAAEDGGLPVLRMTPLGLLAELEDDPGTDYELHPIEGDHLWATRAPGTETWMAVTFYALPTGERYVHLGARATPKKAEPAGQTA</sequence>
<evidence type="ECO:0000313" key="3">
    <source>
        <dbReference type="Proteomes" id="UP000657592"/>
    </source>
</evidence>
<accession>A0A917IFP0</accession>
<keyword evidence="3" id="KW-1185">Reference proteome</keyword>
<protein>
    <recommendedName>
        <fullName evidence="1">Beta-lactamase-related domain-containing protein</fullName>
    </recommendedName>
</protein>
<dbReference type="PANTHER" id="PTHR46825">
    <property type="entry name" value="D-ALANYL-D-ALANINE-CARBOXYPEPTIDASE/ENDOPEPTIDASE AMPH"/>
    <property type="match status" value="1"/>
</dbReference>
<dbReference type="InterPro" id="IPR050491">
    <property type="entry name" value="AmpC-like"/>
</dbReference>
<dbReference type="RefSeq" id="WP_188756187.1">
    <property type="nucleotide sequence ID" value="NZ_BMJY01000008.1"/>
</dbReference>
<dbReference type="InterPro" id="IPR012338">
    <property type="entry name" value="Beta-lactam/transpept-like"/>
</dbReference>
<organism evidence="2 3">
    <name type="scientific">Microbacterium album</name>
    <dbReference type="NCBI Taxonomy" id="2053191"/>
    <lineage>
        <taxon>Bacteria</taxon>
        <taxon>Bacillati</taxon>
        <taxon>Actinomycetota</taxon>
        <taxon>Actinomycetes</taxon>
        <taxon>Micrococcales</taxon>
        <taxon>Microbacteriaceae</taxon>
        <taxon>Microbacterium</taxon>
    </lineage>
</organism>
<dbReference type="Proteomes" id="UP000657592">
    <property type="component" value="Unassembled WGS sequence"/>
</dbReference>
<dbReference type="Gene3D" id="3.40.710.10">
    <property type="entry name" value="DD-peptidase/beta-lactamase superfamily"/>
    <property type="match status" value="1"/>
</dbReference>
<name>A0A917IFP0_9MICO</name>
<reference evidence="2" key="2">
    <citation type="submission" date="2020-09" db="EMBL/GenBank/DDBJ databases">
        <authorList>
            <person name="Sun Q."/>
            <person name="Zhou Y."/>
        </authorList>
    </citation>
    <scope>NUCLEOTIDE SEQUENCE</scope>
    <source>
        <strain evidence="2">CGMCC 1.15794</strain>
    </source>
</reference>
<proteinExistence type="predicted"/>
<dbReference type="PANTHER" id="PTHR46825:SF9">
    <property type="entry name" value="BETA-LACTAMASE-RELATED DOMAIN-CONTAINING PROTEIN"/>
    <property type="match status" value="1"/>
</dbReference>
<evidence type="ECO:0000313" key="2">
    <source>
        <dbReference type="EMBL" id="GGH45218.1"/>
    </source>
</evidence>
<dbReference type="InterPro" id="IPR001466">
    <property type="entry name" value="Beta-lactam-related"/>
</dbReference>
<dbReference type="Pfam" id="PF00144">
    <property type="entry name" value="Beta-lactamase"/>
    <property type="match status" value="1"/>
</dbReference>
<dbReference type="SUPFAM" id="SSF56601">
    <property type="entry name" value="beta-lactamase/transpeptidase-like"/>
    <property type="match status" value="1"/>
</dbReference>
<dbReference type="AlphaFoldDB" id="A0A917IFP0"/>
<feature type="domain" description="Beta-lactamase-related" evidence="1">
    <location>
        <begin position="20"/>
        <end position="355"/>
    </location>
</feature>
<gene>
    <name evidence="2" type="ORF">GCM10010921_20440</name>
</gene>
<dbReference type="EMBL" id="BMJY01000008">
    <property type="protein sequence ID" value="GGH45218.1"/>
    <property type="molecule type" value="Genomic_DNA"/>
</dbReference>